<comment type="caution">
    <text evidence="1">The sequence shown here is derived from an EMBL/GenBank/DDBJ whole genome shotgun (WGS) entry which is preliminary data.</text>
</comment>
<proteinExistence type="predicted"/>
<organism evidence="1 2">
    <name type="scientific">Toxoplasma gondii GAB2-2007-GAL-DOM2</name>
    <dbReference type="NCBI Taxonomy" id="1130820"/>
    <lineage>
        <taxon>Eukaryota</taxon>
        <taxon>Sar</taxon>
        <taxon>Alveolata</taxon>
        <taxon>Apicomplexa</taxon>
        <taxon>Conoidasida</taxon>
        <taxon>Coccidia</taxon>
        <taxon>Eucoccidiorida</taxon>
        <taxon>Eimeriorina</taxon>
        <taxon>Sarcocystidae</taxon>
        <taxon>Toxoplasma</taxon>
    </lineage>
</organism>
<sequence>AIPLYSNAVLLQCTFKPTETSARLYR</sequence>
<name>A0A086K2L7_TOXGO</name>
<protein>
    <submittedName>
        <fullName evidence="1">Uncharacterized protein</fullName>
    </submittedName>
</protein>
<evidence type="ECO:0000313" key="2">
    <source>
        <dbReference type="Proteomes" id="UP000028837"/>
    </source>
</evidence>
<reference evidence="1 2" key="1">
    <citation type="submission" date="2014-02" db="EMBL/GenBank/DDBJ databases">
        <authorList>
            <person name="Sibley D."/>
            <person name="Venepally P."/>
            <person name="Karamycheva S."/>
            <person name="Hadjithomas M."/>
            <person name="Khan A."/>
            <person name="Brunk B."/>
            <person name="Roos D."/>
            <person name="Caler E."/>
            <person name="Lorenzi H."/>
        </authorList>
    </citation>
    <scope>NUCLEOTIDE SEQUENCE [LARGE SCALE GENOMIC DNA]</scope>
    <source>
        <strain evidence="1 2">GAB2-2007-GAL-DOM2</strain>
    </source>
</reference>
<dbReference type="VEuPathDB" id="ToxoDB:TGDOM2_266035B"/>
<evidence type="ECO:0000313" key="1">
    <source>
        <dbReference type="EMBL" id="KFG38635.1"/>
    </source>
</evidence>
<feature type="non-terminal residue" evidence="1">
    <location>
        <position position="1"/>
    </location>
</feature>
<accession>A0A086K2L7</accession>
<dbReference type="EMBL" id="AHZU02000911">
    <property type="protein sequence ID" value="KFG38635.1"/>
    <property type="molecule type" value="Genomic_DNA"/>
</dbReference>
<gene>
    <name evidence="1" type="ORF">TGDOM2_266035B</name>
</gene>
<dbReference type="AlphaFoldDB" id="A0A086K2L7"/>
<dbReference type="Proteomes" id="UP000028837">
    <property type="component" value="Unassembled WGS sequence"/>
</dbReference>